<proteinExistence type="predicted"/>
<organism evidence="1 2">
    <name type="scientific">Candidatus Brocadia sapporoensis</name>
    <dbReference type="NCBI Taxonomy" id="392547"/>
    <lineage>
        <taxon>Bacteria</taxon>
        <taxon>Pseudomonadati</taxon>
        <taxon>Planctomycetota</taxon>
        <taxon>Candidatus Brocadiia</taxon>
        <taxon>Candidatus Brocadiales</taxon>
        <taxon>Candidatus Brocadiaceae</taxon>
        <taxon>Candidatus Brocadia</taxon>
    </lineage>
</organism>
<reference evidence="1 2" key="1">
    <citation type="journal article" date="2016" name="Genome Announc.">
        <title>Draft Genome Sequence of the Anaerobic Ammonium-Oxidizing Bacterium 'Candidatus Brocadia sp. 40'.</title>
        <authorList>
            <person name="Ali M."/>
            <person name="Haroon M.F."/>
            <person name="Narita Y."/>
            <person name="Zhang L."/>
            <person name="Rangel Shaw D."/>
            <person name="Okabe S."/>
            <person name="Saikaly P.E."/>
        </authorList>
    </citation>
    <scope>NUCLEOTIDE SEQUENCE [LARGE SCALE GENOMIC DNA]</scope>
    <source>
        <strain evidence="1 2">40</strain>
    </source>
</reference>
<dbReference type="RefSeq" id="WP_070068187.1">
    <property type="nucleotide sequence ID" value="NZ_MJUW02000122.1"/>
</dbReference>
<accession>A0A1V6LWQ2</accession>
<evidence type="ECO:0000313" key="1">
    <source>
        <dbReference type="EMBL" id="OQD44566.1"/>
    </source>
</evidence>
<evidence type="ECO:0000313" key="2">
    <source>
        <dbReference type="Proteomes" id="UP000242219"/>
    </source>
</evidence>
<name>A0A1V6LWQ2_9BACT</name>
<dbReference type="Proteomes" id="UP000242219">
    <property type="component" value="Unassembled WGS sequence"/>
</dbReference>
<comment type="caution">
    <text evidence="1">The sequence shown here is derived from an EMBL/GenBank/DDBJ whole genome shotgun (WGS) entry which is preliminary data.</text>
</comment>
<protein>
    <submittedName>
        <fullName evidence="1">Uncharacterized protein</fullName>
    </submittedName>
</protein>
<keyword evidence="2" id="KW-1185">Reference proteome</keyword>
<dbReference type="AlphaFoldDB" id="A0A1V6LWQ2"/>
<gene>
    <name evidence="1" type="ORF">BIY37_12690</name>
</gene>
<dbReference type="EMBL" id="MJUW02000122">
    <property type="protein sequence ID" value="OQD44566.1"/>
    <property type="molecule type" value="Genomic_DNA"/>
</dbReference>
<sequence>MVFTKEVSAGKVQMGMPGICTMPGGDEDEKEFITCRMGVQVSILNPASETLSPLITAEEGKKPPYNRRHNLNEPLGISKNRSHAQNVKAGFMTIPINHL</sequence>